<dbReference type="EMBL" id="CM016560">
    <property type="protein sequence ID" value="TKV98435.1"/>
    <property type="molecule type" value="Genomic_DNA"/>
</dbReference>
<gene>
    <name evidence="1" type="ORF">SEVIR_9G559950v2</name>
</gene>
<accession>A0A4V6D2F2</accession>
<protein>
    <submittedName>
        <fullName evidence="1">Uncharacterized protein</fullName>
    </submittedName>
</protein>
<keyword evidence="2" id="KW-1185">Reference proteome</keyword>
<organism evidence="1 2">
    <name type="scientific">Setaria viridis</name>
    <name type="common">Green bristlegrass</name>
    <name type="synonym">Setaria italica subsp. viridis</name>
    <dbReference type="NCBI Taxonomy" id="4556"/>
    <lineage>
        <taxon>Eukaryota</taxon>
        <taxon>Viridiplantae</taxon>
        <taxon>Streptophyta</taxon>
        <taxon>Embryophyta</taxon>
        <taxon>Tracheophyta</taxon>
        <taxon>Spermatophyta</taxon>
        <taxon>Magnoliopsida</taxon>
        <taxon>Liliopsida</taxon>
        <taxon>Poales</taxon>
        <taxon>Poaceae</taxon>
        <taxon>PACMAD clade</taxon>
        <taxon>Panicoideae</taxon>
        <taxon>Panicodae</taxon>
        <taxon>Paniceae</taxon>
        <taxon>Cenchrinae</taxon>
        <taxon>Setaria</taxon>
    </lineage>
</organism>
<proteinExistence type="predicted"/>
<evidence type="ECO:0000313" key="2">
    <source>
        <dbReference type="Proteomes" id="UP000298652"/>
    </source>
</evidence>
<sequence>MVSEVQVVLDGDIFCGGFNINGYVIGFIFCVGVRFHCDFLGIVGAHDANDSAGLVN</sequence>
<evidence type="ECO:0000313" key="1">
    <source>
        <dbReference type="EMBL" id="TKV98435.1"/>
    </source>
</evidence>
<dbReference type="AlphaFoldDB" id="A0A4V6D2F2"/>
<dbReference type="Gramene" id="TKV98435">
    <property type="protein sequence ID" value="TKV98435"/>
    <property type="gene ID" value="SEVIR_9G559950v2"/>
</dbReference>
<dbReference type="Proteomes" id="UP000298652">
    <property type="component" value="Chromosome 9"/>
</dbReference>
<reference evidence="1" key="1">
    <citation type="submission" date="2019-03" db="EMBL/GenBank/DDBJ databases">
        <title>WGS assembly of Setaria viridis.</title>
        <authorList>
            <person name="Huang P."/>
            <person name="Jenkins J."/>
            <person name="Grimwood J."/>
            <person name="Barry K."/>
            <person name="Healey A."/>
            <person name="Mamidi S."/>
            <person name="Sreedasyam A."/>
            <person name="Shu S."/>
            <person name="Feldman M."/>
            <person name="Wu J."/>
            <person name="Yu Y."/>
            <person name="Chen C."/>
            <person name="Johnson J."/>
            <person name="Rokhsar D."/>
            <person name="Baxter I."/>
            <person name="Schmutz J."/>
            <person name="Brutnell T."/>
            <person name="Kellogg E."/>
        </authorList>
    </citation>
    <scope>NUCLEOTIDE SEQUENCE [LARGE SCALE GENOMIC DNA]</scope>
</reference>
<name>A0A4V6D2F2_SETVI</name>